<evidence type="ECO:0000313" key="3">
    <source>
        <dbReference type="Proteomes" id="UP001207654"/>
    </source>
</evidence>
<accession>A0ABT4AN65</accession>
<evidence type="ECO:0008006" key="4">
    <source>
        <dbReference type="Google" id="ProtNLM"/>
    </source>
</evidence>
<feature type="region of interest" description="Disordered" evidence="1">
    <location>
        <begin position="71"/>
        <end position="123"/>
    </location>
</feature>
<proteinExistence type="predicted"/>
<dbReference type="Proteomes" id="UP001207654">
    <property type="component" value="Unassembled WGS sequence"/>
</dbReference>
<protein>
    <recommendedName>
        <fullName evidence="4">AAA domain-containing protein</fullName>
    </recommendedName>
</protein>
<gene>
    <name evidence="2" type="ORF">OV287_52135</name>
</gene>
<reference evidence="2 3" key="1">
    <citation type="submission" date="2022-11" db="EMBL/GenBank/DDBJ databases">
        <title>Minimal conservation of predation-associated metabolite biosynthetic gene clusters underscores biosynthetic potential of Myxococcota including descriptions for ten novel species: Archangium lansinium sp. nov., Myxococcus landrumus sp. nov., Nannocystis bai.</title>
        <authorList>
            <person name="Ahearne A."/>
            <person name="Stevens C."/>
            <person name="Phillips K."/>
        </authorList>
    </citation>
    <scope>NUCLEOTIDE SEQUENCE [LARGE SCALE GENOMIC DNA]</scope>
    <source>
        <strain evidence="2 3">MIWBW</strain>
    </source>
</reference>
<keyword evidence="3" id="KW-1185">Reference proteome</keyword>
<comment type="caution">
    <text evidence="2">The sequence shown here is derived from an EMBL/GenBank/DDBJ whole genome shotgun (WGS) entry which is preliminary data.</text>
</comment>
<dbReference type="RefSeq" id="WP_267541568.1">
    <property type="nucleotide sequence ID" value="NZ_JAPNKA010000001.1"/>
</dbReference>
<sequence>MLEPDVERQLEESVSTQTREALKKSLFERLFHSLRERTRLDGFPRVVTLDTQYRMHPVLGDFVSRVFTSTMRIPASTPGGRRRNSPTGCATTETPWPPSSPCRETRAPSVEVRASRVRRRRAG</sequence>
<evidence type="ECO:0000256" key="1">
    <source>
        <dbReference type="SAM" id="MobiDB-lite"/>
    </source>
</evidence>
<feature type="compositionally biased region" description="Polar residues" evidence="1">
    <location>
        <begin position="85"/>
        <end position="94"/>
    </location>
</feature>
<dbReference type="EMBL" id="JAPNKA010000001">
    <property type="protein sequence ID" value="MCY1083021.1"/>
    <property type="molecule type" value="Genomic_DNA"/>
</dbReference>
<evidence type="ECO:0000313" key="2">
    <source>
        <dbReference type="EMBL" id="MCY1083021.1"/>
    </source>
</evidence>
<name>A0ABT4AN65_9BACT</name>
<organism evidence="2 3">
    <name type="scientific">Archangium lansingense</name>
    <dbReference type="NCBI Taxonomy" id="2995310"/>
    <lineage>
        <taxon>Bacteria</taxon>
        <taxon>Pseudomonadati</taxon>
        <taxon>Myxococcota</taxon>
        <taxon>Myxococcia</taxon>
        <taxon>Myxococcales</taxon>
        <taxon>Cystobacterineae</taxon>
        <taxon>Archangiaceae</taxon>
        <taxon>Archangium</taxon>
    </lineage>
</organism>